<dbReference type="EMBL" id="JAQJAE010000003">
    <property type="protein sequence ID" value="KAJ5602609.1"/>
    <property type="molecule type" value="Genomic_DNA"/>
</dbReference>
<evidence type="ECO:0000313" key="2">
    <source>
        <dbReference type="EMBL" id="KAJ5602609.1"/>
    </source>
</evidence>
<dbReference type="GeneID" id="81586864"/>
<keyword evidence="3" id="KW-1185">Reference proteome</keyword>
<proteinExistence type="predicted"/>
<accession>A0AAD6E5U4</accession>
<comment type="caution">
    <text evidence="2">The sequence shown here is derived from an EMBL/GenBank/DDBJ whole genome shotgun (WGS) entry which is preliminary data.</text>
</comment>
<dbReference type="AlphaFoldDB" id="A0AAD6E5U4"/>
<evidence type="ECO:0000313" key="3">
    <source>
        <dbReference type="Proteomes" id="UP001213799"/>
    </source>
</evidence>
<reference evidence="2" key="2">
    <citation type="submission" date="2023-01" db="EMBL/GenBank/DDBJ databases">
        <authorList>
            <person name="Petersen C."/>
        </authorList>
    </citation>
    <scope>NUCLEOTIDE SEQUENCE</scope>
    <source>
        <strain evidence="2">IBT 12815</strain>
    </source>
</reference>
<feature type="region of interest" description="Disordered" evidence="1">
    <location>
        <begin position="79"/>
        <end position="101"/>
    </location>
</feature>
<protein>
    <submittedName>
        <fullName evidence="2">Uncharacterized protein</fullName>
    </submittedName>
</protein>
<name>A0AAD6E5U4_9EURO</name>
<evidence type="ECO:0000256" key="1">
    <source>
        <dbReference type="SAM" id="MobiDB-lite"/>
    </source>
</evidence>
<reference evidence="2" key="1">
    <citation type="journal article" date="2023" name="IMA Fungus">
        <title>Comparative genomic study of the Penicillium genus elucidates a diverse pangenome and 15 lateral gene transfer events.</title>
        <authorList>
            <person name="Petersen C."/>
            <person name="Sorensen T."/>
            <person name="Nielsen M.R."/>
            <person name="Sondergaard T.E."/>
            <person name="Sorensen J.L."/>
            <person name="Fitzpatrick D.A."/>
            <person name="Frisvad J.C."/>
            <person name="Nielsen K.L."/>
        </authorList>
    </citation>
    <scope>NUCLEOTIDE SEQUENCE</scope>
    <source>
        <strain evidence="2">IBT 12815</strain>
    </source>
</reference>
<organism evidence="2 3">
    <name type="scientific">Penicillium hordei</name>
    <dbReference type="NCBI Taxonomy" id="40994"/>
    <lineage>
        <taxon>Eukaryota</taxon>
        <taxon>Fungi</taxon>
        <taxon>Dikarya</taxon>
        <taxon>Ascomycota</taxon>
        <taxon>Pezizomycotina</taxon>
        <taxon>Eurotiomycetes</taxon>
        <taxon>Eurotiomycetidae</taxon>
        <taxon>Eurotiales</taxon>
        <taxon>Aspergillaceae</taxon>
        <taxon>Penicillium</taxon>
    </lineage>
</organism>
<sequence>MAYATDPVIRSYMDDVTPQCKEDKVDNMWLNIAQFYFPLQHEFGCEREAGIGQRSRIKSNVTVSLVRNDQKAKVLFIENKRPSKAKNGPRRPTWNHAEYQL</sequence>
<gene>
    <name evidence="2" type="ORF">N7537_005565</name>
</gene>
<dbReference type="RefSeq" id="XP_056752407.1">
    <property type="nucleotide sequence ID" value="XM_056896622.1"/>
</dbReference>
<dbReference type="Proteomes" id="UP001213799">
    <property type="component" value="Unassembled WGS sequence"/>
</dbReference>